<evidence type="ECO:0000313" key="2">
    <source>
        <dbReference type="Proteomes" id="UP000017052"/>
    </source>
</evidence>
<proteinExistence type="predicted"/>
<dbReference type="AlphaFoldDB" id="U2S1M4"/>
<dbReference type="OrthoDB" id="9902611at2"/>
<protein>
    <submittedName>
        <fullName evidence="1">Uncharacterized protein</fullName>
    </submittedName>
</protein>
<dbReference type="Proteomes" id="UP000017052">
    <property type="component" value="Unassembled WGS sequence"/>
</dbReference>
<reference evidence="1" key="1">
    <citation type="submission" date="2013-08" db="EMBL/GenBank/DDBJ databases">
        <authorList>
            <person name="Durkin A.S."/>
            <person name="Haft D.R."/>
            <person name="McCorrison J."/>
            <person name="Torralba M."/>
            <person name="Gillis M."/>
            <person name="Haft D.H."/>
            <person name="Methe B."/>
            <person name="Sutton G."/>
            <person name="Nelson K.E."/>
        </authorList>
    </citation>
    <scope>NUCLEOTIDE SEQUENCE [LARGE SCALE GENOMIC DNA]</scope>
    <source>
        <strain evidence="1">F0233</strain>
    </source>
</reference>
<dbReference type="RefSeq" id="WP_021796994.1">
    <property type="nucleotide sequence ID" value="NZ_ACVN02000110.1"/>
</dbReference>
<evidence type="ECO:0000313" key="1">
    <source>
        <dbReference type="EMBL" id="ERK59643.1"/>
    </source>
</evidence>
<accession>U2S1M4</accession>
<comment type="caution">
    <text evidence="1">The sequence shown here is derived from an EMBL/GenBank/DDBJ whole genome shotgun (WGS) entry which is preliminary data.</text>
</comment>
<organism evidence="1 2">
    <name type="scientific">Propionibacterium acidifaciens F0233</name>
    <dbReference type="NCBI Taxonomy" id="553198"/>
    <lineage>
        <taxon>Bacteria</taxon>
        <taxon>Bacillati</taxon>
        <taxon>Actinomycetota</taxon>
        <taxon>Actinomycetes</taxon>
        <taxon>Propionibacteriales</taxon>
        <taxon>Propionibacteriaceae</taxon>
        <taxon>Propionibacterium</taxon>
    </lineage>
</organism>
<dbReference type="EMBL" id="ACVN02000110">
    <property type="protein sequence ID" value="ERK59643.1"/>
    <property type="molecule type" value="Genomic_DNA"/>
</dbReference>
<keyword evidence="2" id="KW-1185">Reference proteome</keyword>
<name>U2S1M4_9ACTN</name>
<gene>
    <name evidence="1" type="ORF">HMPREF0682_0192</name>
</gene>
<feature type="non-terminal residue" evidence="1">
    <location>
        <position position="229"/>
    </location>
</feature>
<sequence length="229" mass="24388">MTGDHEAGPASGLSRHPFAPEAVARAGARRLAELFVDATRWGGWQAQQAIVTRWEELRAGAIEWAGATGDREPPHAPACLEMDTGIADFGVTDARDPERIETVVDLFTRAGDTARALDLEHLLAVGLDGDAVRGDMLLDRTRACGGARVLVTALSRTRIDGGDPDAARARLAELRALGIDVMSEPMTRMRMGRAVLGLGAAFDGILDLPDPVDACLLDDEFPALRAARA</sequence>